<dbReference type="SMART" id="SM00382">
    <property type="entry name" value="AAA"/>
    <property type="match status" value="1"/>
</dbReference>
<sequence>MAQTSVMTEERRGADDAAPAPAPPPRTAGLGDVFRLLGPYRGRMVVAFALGLVSTVVGALQPQVVARAVDAFDGSVPGATIGLMVGLLLASALFTNAQQLVMERSGELFAFHTRRRLVRHLYTLPIGVLERRDRADLVSRITTDVSQLRMVMSSGIVELATSVVAVVVSIVMMALIDGLLLALAVATIVVALVVIVLIGRGTTPAGLRLQDALGRLAGSVTRSLGSLRTIRATVSTDREADVTVGEAEEVLKAGYAAATYRAAIQTFASVTIQILLIVIVAVGALRVAAGELGVGELSAFIMYLMLMAAPITLSAGIFAALGEAMGALSRVLAVHDIEVEQDVQVPPAVPVAGAGDAPTFELVGVGFRYPEHPDAEPGGEAWALRDVSLRFAAGTTTAVVGPSGAGKSTIFALLERFYDPTEGEIRFRGQDVRRLSREELRRQIGYVEQDAPALSGTVRDNLLLGAHDASDAACTEVLRQVNLLAPGTDPAALLDTQVGETGELLSGGERQRLAIARALLADAPILLLDEVTSNLDSNNERMIQALIGSADRRRSVVVIAHRLSTVVSADAIVVVDGGRVVAQGTHHELLGTSELYRELARNQLLG</sequence>
<evidence type="ECO:0000256" key="1">
    <source>
        <dbReference type="ARBA" id="ARBA00004429"/>
    </source>
</evidence>
<keyword evidence="3" id="KW-1003">Cell membrane</keyword>
<accession>D1BTX0</accession>
<evidence type="ECO:0000259" key="14">
    <source>
        <dbReference type="PROSITE" id="PS50929"/>
    </source>
</evidence>
<dbReference type="Proteomes" id="UP000002255">
    <property type="component" value="Chromosome"/>
</dbReference>
<dbReference type="Pfam" id="PF00664">
    <property type="entry name" value="ABC_membrane"/>
    <property type="match status" value="1"/>
</dbReference>
<dbReference type="FunFam" id="3.40.50.300:FF:000221">
    <property type="entry name" value="Multidrug ABC transporter ATP-binding protein"/>
    <property type="match status" value="1"/>
</dbReference>
<dbReference type="eggNOG" id="COG1132">
    <property type="taxonomic scope" value="Bacteria"/>
</dbReference>
<feature type="domain" description="ABC transmembrane type-1" evidence="14">
    <location>
        <begin position="45"/>
        <end position="323"/>
    </location>
</feature>
<dbReference type="SUPFAM" id="SSF90123">
    <property type="entry name" value="ABC transporter transmembrane region"/>
    <property type="match status" value="1"/>
</dbReference>
<evidence type="ECO:0000256" key="7">
    <source>
        <dbReference type="ARBA" id="ARBA00022840"/>
    </source>
</evidence>
<dbReference type="InterPro" id="IPR039421">
    <property type="entry name" value="Type_1_exporter"/>
</dbReference>
<evidence type="ECO:0000259" key="13">
    <source>
        <dbReference type="PROSITE" id="PS50893"/>
    </source>
</evidence>
<dbReference type="InterPro" id="IPR003593">
    <property type="entry name" value="AAA+_ATPase"/>
</dbReference>
<organism evidence="15 16">
    <name type="scientific">Xylanimonas cellulosilytica (strain DSM 15894 / JCM 12276 / CECT 5975 / KCTC 9989 / LMG 20990 / NBRC 107835 / XIL07)</name>
    <dbReference type="NCBI Taxonomy" id="446471"/>
    <lineage>
        <taxon>Bacteria</taxon>
        <taxon>Bacillati</taxon>
        <taxon>Actinomycetota</taxon>
        <taxon>Actinomycetes</taxon>
        <taxon>Micrococcales</taxon>
        <taxon>Promicromonosporaceae</taxon>
        <taxon>Xylanimonas</taxon>
    </lineage>
</organism>
<dbReference type="AlphaFoldDB" id="D1BTX0"/>
<evidence type="ECO:0000256" key="10">
    <source>
        <dbReference type="ARBA" id="ARBA00023455"/>
    </source>
</evidence>
<keyword evidence="2" id="KW-0813">Transport</keyword>
<feature type="transmembrane region" description="Helical" evidence="12">
    <location>
        <begin position="267"/>
        <end position="288"/>
    </location>
</feature>
<dbReference type="RefSeq" id="WP_012876879.1">
    <property type="nucleotide sequence ID" value="NC_013530.1"/>
</dbReference>
<keyword evidence="16" id="KW-1185">Reference proteome</keyword>
<dbReference type="Gene3D" id="3.40.50.300">
    <property type="entry name" value="P-loop containing nucleotide triphosphate hydrolases"/>
    <property type="match status" value="1"/>
</dbReference>
<feature type="transmembrane region" description="Helical" evidence="12">
    <location>
        <begin position="76"/>
        <end position="95"/>
    </location>
</feature>
<evidence type="ECO:0000256" key="11">
    <source>
        <dbReference type="SAM" id="MobiDB-lite"/>
    </source>
</evidence>
<evidence type="ECO:0000313" key="16">
    <source>
        <dbReference type="Proteomes" id="UP000002255"/>
    </source>
</evidence>
<dbReference type="PROSITE" id="PS50893">
    <property type="entry name" value="ABC_TRANSPORTER_2"/>
    <property type="match status" value="1"/>
</dbReference>
<keyword evidence="4" id="KW-0997">Cell inner membrane</keyword>
<feature type="transmembrane region" description="Helical" evidence="12">
    <location>
        <begin position="156"/>
        <end position="175"/>
    </location>
</feature>
<dbReference type="GO" id="GO:0005886">
    <property type="term" value="C:plasma membrane"/>
    <property type="evidence" value="ECO:0007669"/>
    <property type="project" value="UniProtKB-SubCell"/>
</dbReference>
<name>D1BTX0_XYLCX</name>
<evidence type="ECO:0000256" key="6">
    <source>
        <dbReference type="ARBA" id="ARBA00022741"/>
    </source>
</evidence>
<keyword evidence="7" id="KW-0067">ATP-binding</keyword>
<dbReference type="EMBL" id="CP001821">
    <property type="protein sequence ID" value="ACZ29134.1"/>
    <property type="molecule type" value="Genomic_DNA"/>
</dbReference>
<dbReference type="InterPro" id="IPR017871">
    <property type="entry name" value="ABC_transporter-like_CS"/>
</dbReference>
<evidence type="ECO:0000256" key="4">
    <source>
        <dbReference type="ARBA" id="ARBA00022519"/>
    </source>
</evidence>
<feature type="transmembrane region" description="Helical" evidence="12">
    <location>
        <begin position="300"/>
        <end position="321"/>
    </location>
</feature>
<dbReference type="PANTHER" id="PTHR43394">
    <property type="entry name" value="ATP-DEPENDENT PERMEASE MDL1, MITOCHONDRIAL"/>
    <property type="match status" value="1"/>
</dbReference>
<evidence type="ECO:0000256" key="3">
    <source>
        <dbReference type="ARBA" id="ARBA00022475"/>
    </source>
</evidence>
<feature type="transmembrane region" description="Helical" evidence="12">
    <location>
        <begin position="44"/>
        <end position="64"/>
    </location>
</feature>
<dbReference type="InterPro" id="IPR011527">
    <property type="entry name" value="ABC1_TM_dom"/>
</dbReference>
<gene>
    <name evidence="15" type="ordered locus">Xcel_0093</name>
</gene>
<dbReference type="InterPro" id="IPR003439">
    <property type="entry name" value="ABC_transporter-like_ATP-bd"/>
</dbReference>
<dbReference type="GO" id="GO:0015421">
    <property type="term" value="F:ABC-type oligopeptide transporter activity"/>
    <property type="evidence" value="ECO:0007669"/>
    <property type="project" value="TreeGrafter"/>
</dbReference>
<feature type="domain" description="ABC transporter" evidence="13">
    <location>
        <begin position="360"/>
        <end position="602"/>
    </location>
</feature>
<comment type="similarity">
    <text evidence="10">Belongs to the ABC transporter superfamily. Siderophore-Fe(3+) uptake transporter (SIUT) (TC 3.A.1.21) family.</text>
</comment>
<evidence type="ECO:0000256" key="12">
    <source>
        <dbReference type="SAM" id="Phobius"/>
    </source>
</evidence>
<feature type="transmembrane region" description="Helical" evidence="12">
    <location>
        <begin position="181"/>
        <end position="199"/>
    </location>
</feature>
<evidence type="ECO:0000256" key="5">
    <source>
        <dbReference type="ARBA" id="ARBA00022692"/>
    </source>
</evidence>
<dbReference type="OrthoDB" id="9806127at2"/>
<keyword evidence="6" id="KW-0547">Nucleotide-binding</keyword>
<protein>
    <submittedName>
        <fullName evidence="15">ABC transporter related protein</fullName>
    </submittedName>
</protein>
<dbReference type="InterPro" id="IPR027417">
    <property type="entry name" value="P-loop_NTPase"/>
</dbReference>
<feature type="region of interest" description="Disordered" evidence="11">
    <location>
        <begin position="1"/>
        <end position="26"/>
    </location>
</feature>
<dbReference type="InterPro" id="IPR036640">
    <property type="entry name" value="ABC1_TM_sf"/>
</dbReference>
<dbReference type="GO" id="GO:0016887">
    <property type="term" value="F:ATP hydrolysis activity"/>
    <property type="evidence" value="ECO:0007669"/>
    <property type="project" value="InterPro"/>
</dbReference>
<dbReference type="HOGENOM" id="CLU_000604_84_3_11"/>
<dbReference type="Gene3D" id="1.20.1560.10">
    <property type="entry name" value="ABC transporter type 1, transmembrane domain"/>
    <property type="match status" value="1"/>
</dbReference>
<keyword evidence="8 12" id="KW-1133">Transmembrane helix</keyword>
<dbReference type="CDD" id="cd18551">
    <property type="entry name" value="ABC_6TM_LmrA_like"/>
    <property type="match status" value="1"/>
</dbReference>
<evidence type="ECO:0000256" key="2">
    <source>
        <dbReference type="ARBA" id="ARBA00022448"/>
    </source>
</evidence>
<proteinExistence type="inferred from homology"/>
<comment type="subcellular location">
    <subcellularLocation>
        <location evidence="1">Cell inner membrane</location>
        <topology evidence="1">Multi-pass membrane protein</topology>
    </subcellularLocation>
</comment>
<dbReference type="GO" id="GO:0005524">
    <property type="term" value="F:ATP binding"/>
    <property type="evidence" value="ECO:0007669"/>
    <property type="project" value="UniProtKB-KW"/>
</dbReference>
<evidence type="ECO:0000256" key="9">
    <source>
        <dbReference type="ARBA" id="ARBA00023136"/>
    </source>
</evidence>
<dbReference type="STRING" id="446471.Xcel_0093"/>
<dbReference type="PROSITE" id="PS50929">
    <property type="entry name" value="ABC_TM1F"/>
    <property type="match status" value="1"/>
</dbReference>
<dbReference type="PANTHER" id="PTHR43394:SF1">
    <property type="entry name" value="ATP-BINDING CASSETTE SUB-FAMILY B MEMBER 10, MITOCHONDRIAL"/>
    <property type="match status" value="1"/>
</dbReference>
<keyword evidence="5 12" id="KW-0812">Transmembrane</keyword>
<dbReference type="Pfam" id="PF00005">
    <property type="entry name" value="ABC_tran"/>
    <property type="match status" value="1"/>
</dbReference>
<reference evidence="15 16" key="2">
    <citation type="journal article" date="2010" name="Stand. Genomic Sci.">
        <title>Complete genome sequence of Xylanimonas cellulosilytica type strain (XIL07).</title>
        <authorList>
            <person name="Foster B."/>
            <person name="Pukall R."/>
            <person name="Abt B."/>
            <person name="Nolan M."/>
            <person name="Glavina Del Rio T."/>
            <person name="Chen F."/>
            <person name="Lucas S."/>
            <person name="Tice H."/>
            <person name="Pitluck S."/>
            <person name="Cheng J.-F."/>
            <person name="Chertkov O."/>
            <person name="Brettin T."/>
            <person name="Han C."/>
            <person name="Detter J.C."/>
            <person name="Bruce D."/>
            <person name="Goodwin L."/>
            <person name="Ivanova N."/>
            <person name="Mavromatis K."/>
            <person name="Pati A."/>
            <person name="Mikhailova N."/>
            <person name="Chen A."/>
            <person name="Palaniappan K."/>
            <person name="Land M."/>
            <person name="Hauser L."/>
            <person name="Chang Y.-J."/>
            <person name="Jeffries C.D."/>
            <person name="Chain P."/>
            <person name="Rohde M."/>
            <person name="Goeker M."/>
            <person name="Bristow J."/>
            <person name="Eisen J.A."/>
            <person name="Markowitz V."/>
            <person name="Hugenholtz P."/>
            <person name="Kyrpides N.C."/>
            <person name="Klenk H.-P."/>
            <person name="Lapidus A."/>
        </authorList>
    </citation>
    <scope>NUCLEOTIDE SEQUENCE [LARGE SCALE GENOMIC DNA]</scope>
    <source>
        <strain evidence="16">DSM 15894 / CECT 5975 / LMG 20990 / XIL07</strain>
    </source>
</reference>
<evidence type="ECO:0000313" key="15">
    <source>
        <dbReference type="EMBL" id="ACZ29134.1"/>
    </source>
</evidence>
<dbReference type="SUPFAM" id="SSF52540">
    <property type="entry name" value="P-loop containing nucleoside triphosphate hydrolases"/>
    <property type="match status" value="1"/>
</dbReference>
<dbReference type="PROSITE" id="PS00211">
    <property type="entry name" value="ABC_TRANSPORTER_1"/>
    <property type="match status" value="1"/>
</dbReference>
<keyword evidence="9 12" id="KW-0472">Membrane</keyword>
<dbReference type="KEGG" id="xce:Xcel_0093"/>
<evidence type="ECO:0000256" key="8">
    <source>
        <dbReference type="ARBA" id="ARBA00022989"/>
    </source>
</evidence>
<reference evidence="16" key="1">
    <citation type="submission" date="2009-11" db="EMBL/GenBank/DDBJ databases">
        <title>The complete chromosome of Xylanimonas cellulosilytica DSM 15894.</title>
        <authorList>
            <consortium name="US DOE Joint Genome Institute (JGI-PGF)"/>
            <person name="Lucas S."/>
            <person name="Copeland A."/>
            <person name="Lapidus A."/>
            <person name="Glavina del Rio T."/>
            <person name="Dalin E."/>
            <person name="Tice H."/>
            <person name="Bruce D."/>
            <person name="Goodwin L."/>
            <person name="Pitluck S."/>
            <person name="Kyrpides N."/>
            <person name="Mavromatis K."/>
            <person name="Ivanova N."/>
            <person name="Mikhailova N."/>
            <person name="Foster B."/>
            <person name="Clum A."/>
            <person name="Brettin T."/>
            <person name="Detter J.C."/>
            <person name="Han C."/>
            <person name="Larimer F."/>
            <person name="Land M."/>
            <person name="Hauser L."/>
            <person name="Markowitz V."/>
            <person name="Cheng J.F."/>
            <person name="Hugenholtz P."/>
            <person name="Woyke T."/>
            <person name="Wu D."/>
            <person name="Gehrich-Schroeter G."/>
            <person name="Schneider S."/>
            <person name="Pukall S.R."/>
            <person name="Klenk H.P."/>
            <person name="Eisen J.A."/>
        </authorList>
    </citation>
    <scope>NUCLEOTIDE SEQUENCE [LARGE SCALE GENOMIC DNA]</scope>
    <source>
        <strain evidence="16">DSM 15894 / CECT 5975 / LMG 20990 / XIL07</strain>
    </source>
</reference>